<dbReference type="HOGENOM" id="CLU_3120805_0_0_10"/>
<dbReference type="Proteomes" id="UP000005510">
    <property type="component" value="Unassembled WGS sequence"/>
</dbReference>
<accession>B7B6S9</accession>
<organism evidence="1 2">
    <name type="scientific">Parabacteroides johnsonii DSM 18315</name>
    <dbReference type="NCBI Taxonomy" id="537006"/>
    <lineage>
        <taxon>Bacteria</taxon>
        <taxon>Pseudomonadati</taxon>
        <taxon>Bacteroidota</taxon>
        <taxon>Bacteroidia</taxon>
        <taxon>Bacteroidales</taxon>
        <taxon>Tannerellaceae</taxon>
        <taxon>Parabacteroides</taxon>
    </lineage>
</organism>
<dbReference type="EMBL" id="ABYH01000050">
    <property type="protein sequence ID" value="EEC97872.1"/>
    <property type="molecule type" value="Genomic_DNA"/>
</dbReference>
<reference evidence="1 2" key="1">
    <citation type="submission" date="2008-10" db="EMBL/GenBank/DDBJ databases">
        <title>Draft genome sequence of Parabacteroides johnsonii (DSM 18315).</title>
        <authorList>
            <person name="Sudarsanam P."/>
            <person name="Ley R."/>
            <person name="Guruge J."/>
            <person name="Turnbaugh P.J."/>
            <person name="Mahowald M."/>
            <person name="Liep D."/>
            <person name="Gordon J."/>
        </authorList>
    </citation>
    <scope>NUCLEOTIDE SEQUENCE [LARGE SCALE GENOMIC DNA]</scope>
    <source>
        <strain evidence="1 2">DSM 18315</strain>
    </source>
</reference>
<name>B7B6S9_9BACT</name>
<evidence type="ECO:0000313" key="1">
    <source>
        <dbReference type="EMBL" id="EEC97872.1"/>
    </source>
</evidence>
<evidence type="ECO:0000313" key="2">
    <source>
        <dbReference type="Proteomes" id="UP000005510"/>
    </source>
</evidence>
<gene>
    <name evidence="1" type="ORF">PRABACTJOHN_00724</name>
</gene>
<sequence length="50" mass="5956">MLLLDPQIYILFINGQRIGKNVQGRRTQSCNNNFLFLWREKSFLSRIILS</sequence>
<protein>
    <submittedName>
        <fullName evidence="1">Uncharacterized protein</fullName>
    </submittedName>
</protein>
<proteinExistence type="predicted"/>
<reference evidence="1 2" key="2">
    <citation type="submission" date="2008-10" db="EMBL/GenBank/DDBJ databases">
        <authorList>
            <person name="Fulton L."/>
            <person name="Clifton S."/>
            <person name="Fulton B."/>
            <person name="Xu J."/>
            <person name="Minx P."/>
            <person name="Pepin K.H."/>
            <person name="Johnson M."/>
            <person name="Bhonagiri V."/>
            <person name="Nash W.E."/>
            <person name="Mardis E.R."/>
            <person name="Wilson R.K."/>
        </authorList>
    </citation>
    <scope>NUCLEOTIDE SEQUENCE [LARGE SCALE GENOMIC DNA]</scope>
    <source>
        <strain evidence="1 2">DSM 18315</strain>
    </source>
</reference>
<comment type="caution">
    <text evidence="1">The sequence shown here is derived from an EMBL/GenBank/DDBJ whole genome shotgun (WGS) entry which is preliminary data.</text>
</comment>
<dbReference type="AlphaFoldDB" id="B7B6S9"/>